<feature type="compositionally biased region" description="Low complexity" evidence="1">
    <location>
        <begin position="150"/>
        <end position="162"/>
    </location>
</feature>
<feature type="region of interest" description="Disordered" evidence="1">
    <location>
        <begin position="60"/>
        <end position="87"/>
    </location>
</feature>
<evidence type="ECO:0000256" key="1">
    <source>
        <dbReference type="SAM" id="MobiDB-lite"/>
    </source>
</evidence>
<evidence type="ECO:0000313" key="5">
    <source>
        <dbReference type="EMBL" id="AIX32386.1"/>
    </source>
</evidence>
<feature type="compositionally biased region" description="Acidic residues" evidence="1">
    <location>
        <begin position="68"/>
        <end position="87"/>
    </location>
</feature>
<gene>
    <name evidence="6" type="ORF">Syn7803C34_183</name>
    <name evidence="2" type="ORF">Syn7803US17_185</name>
    <name evidence="3" type="ORF">Syn7803US24_185</name>
    <name evidence="4" type="ORF">Syn7803US36_187</name>
    <name evidence="5" type="ORF">Syn7803US44_186</name>
</gene>
<keyword evidence="5" id="KW-0808">Transferase</keyword>
<feature type="compositionally biased region" description="Basic and acidic residues" evidence="1">
    <location>
        <begin position="319"/>
        <end position="332"/>
    </location>
</feature>
<evidence type="ECO:0000313" key="3">
    <source>
        <dbReference type="EMBL" id="AIX28752.1"/>
    </source>
</evidence>
<feature type="region of interest" description="Disordered" evidence="1">
    <location>
        <begin position="183"/>
        <end position="332"/>
    </location>
</feature>
<dbReference type="EMBL" id="KJ019103">
    <property type="protein sequence ID" value="AIX32386.1"/>
    <property type="molecule type" value="Genomic_DNA"/>
</dbReference>
<evidence type="ECO:0000313" key="7">
    <source>
        <dbReference type="Proteomes" id="UP000033001"/>
    </source>
</evidence>
<dbReference type="EMBL" id="KJ019086">
    <property type="protein sequence ID" value="AIX27826.1"/>
    <property type="molecule type" value="Genomic_DNA"/>
</dbReference>
<dbReference type="GO" id="GO:0016740">
    <property type="term" value="F:transferase activity"/>
    <property type="evidence" value="ECO:0007669"/>
    <property type="project" value="UniProtKB-KW"/>
</dbReference>
<name>A0A0E3HRV0_9CAUD</name>
<dbReference type="Proteomes" id="UP000185314">
    <property type="component" value="Segment"/>
</dbReference>
<organism evidence="5 7">
    <name type="scientific">Synechococcus phage ACG-2014f</name>
    <dbReference type="NCBI Taxonomy" id="1493511"/>
    <lineage>
        <taxon>Viruses</taxon>
        <taxon>Duplodnaviria</taxon>
        <taxon>Heunggongvirae</taxon>
        <taxon>Uroviricota</taxon>
        <taxon>Caudoviricetes</taxon>
        <taxon>Pantevenvirales</taxon>
        <taxon>Kyanoviridae</taxon>
        <taxon>Atlauavirus</taxon>
        <taxon>Atlauavirus tusconc8</taxon>
    </lineage>
</organism>
<evidence type="ECO:0000313" key="6">
    <source>
        <dbReference type="EMBL" id="AIX45734.1"/>
    </source>
</evidence>
<feature type="region of interest" description="Disordered" evidence="1">
    <location>
        <begin position="639"/>
        <end position="666"/>
    </location>
</feature>
<feature type="region of interest" description="Disordered" evidence="1">
    <location>
        <begin position="337"/>
        <end position="356"/>
    </location>
</feature>
<feature type="compositionally biased region" description="Basic and acidic residues" evidence="1">
    <location>
        <begin position="639"/>
        <end position="653"/>
    </location>
</feature>
<dbReference type="Proteomes" id="UP000033001">
    <property type="component" value="Segment"/>
</dbReference>
<reference evidence="7 8" key="1">
    <citation type="submission" date="2013-12" db="EMBL/GenBank/DDBJ databases">
        <title>Ecological redundancy of diverse viral populations within a natural community.</title>
        <authorList>
            <person name="Gregory A.C."/>
            <person name="LaButti K."/>
            <person name="Copeland A."/>
            <person name="Woyke T."/>
            <person name="Sullivan M.B."/>
        </authorList>
    </citation>
    <scope>NUCLEOTIDE SEQUENCE [LARGE SCALE GENOMIC DNA]</scope>
    <source>
        <strain evidence="6">Syn7803C34</strain>
        <strain evidence="2">Syn7803US17</strain>
        <strain evidence="3">Syn7803US24</strain>
        <strain evidence="4">Syn7803US36</strain>
        <strain evidence="5">Syn7803US44</strain>
    </source>
</reference>
<dbReference type="EMBL" id="KJ019090">
    <property type="protein sequence ID" value="AIX28752.1"/>
    <property type="molecule type" value="Genomic_DNA"/>
</dbReference>
<dbReference type="Proteomes" id="UP000185316">
    <property type="component" value="Segment"/>
</dbReference>
<feature type="compositionally biased region" description="Low complexity" evidence="1">
    <location>
        <begin position="129"/>
        <end position="143"/>
    </location>
</feature>
<feature type="region of interest" description="Disordered" evidence="1">
    <location>
        <begin position="760"/>
        <end position="783"/>
    </location>
</feature>
<proteinExistence type="predicted"/>
<dbReference type="Proteomes" id="UP000185324">
    <property type="component" value="Segment"/>
</dbReference>
<evidence type="ECO:0000313" key="2">
    <source>
        <dbReference type="EMBL" id="AIX27826.1"/>
    </source>
</evidence>
<accession>A0A0E3HRV0</accession>
<evidence type="ECO:0000313" key="8">
    <source>
        <dbReference type="Proteomes" id="UP000185304"/>
    </source>
</evidence>
<feature type="compositionally biased region" description="Basic and acidic residues" evidence="1">
    <location>
        <begin position="183"/>
        <end position="208"/>
    </location>
</feature>
<dbReference type="EMBL" id="KJ019096">
    <property type="protein sequence ID" value="AIX30375.1"/>
    <property type="molecule type" value="Genomic_DNA"/>
</dbReference>
<feature type="region of interest" description="Disordered" evidence="1">
    <location>
        <begin position="128"/>
        <end position="162"/>
    </location>
</feature>
<evidence type="ECO:0000313" key="4">
    <source>
        <dbReference type="EMBL" id="AIX30375.1"/>
    </source>
</evidence>
<dbReference type="Proteomes" id="UP000185304">
    <property type="component" value="Segment"/>
</dbReference>
<dbReference type="EMBL" id="KJ019159">
    <property type="protein sequence ID" value="AIX45734.1"/>
    <property type="molecule type" value="Genomic_DNA"/>
</dbReference>
<protein>
    <submittedName>
        <fullName evidence="5">Cytitidyltransferase</fullName>
    </submittedName>
</protein>
<feature type="compositionally biased region" description="Basic and acidic residues" evidence="1">
    <location>
        <begin position="260"/>
        <end position="290"/>
    </location>
</feature>
<sequence>MITPKSLLSFLSEAADSEAAQQAKEMGLTSAGYGNWRDKQGNVVAKTVDGQLVMIDAKADPTARPAAPEEEMPPEEEEEPQFVEPDPDMVETVAKGLSGGRYNIASAQRKKALLASARQILINKQIQDAQMQADAEAQAAAQNPPEPTPEELAQQQADMELQQQNAVMDTELKAQSVENGKLDLQMKKDQMKQQKEAEKEAKAMDKLAKKAQSQKDPGSMAQRMANDAEYEAQVSKDGEEALLDVQTEPDVAPAPKPKSKALDKANKKAKKIDTTDSSDKELRSAADDVIRSLLSGNTKRADKTYKEIKRKSFSQLRNQTDKPQKREDPKVTEERFASLVDNIDPNNLGPGMRYDPIRGKASAKTAVLSGFDSPEDFPEFQSKELKGLTSLIRDYIEKENTMWFNSEVDRKSGEGDFSLDGSEYFSDEEAKSVNTDLKNSADISQFLDWGLTSTKAGKFGAQKLAYPQERMALIDNYDSEESTSPEELVAKSTINKVSDNEVDKSWSTLSGSKKKWFETAGHGRGGSHPYWKENPEEWGKAMLKRYLEQGGRDGYLHFEGAPPLQFKDMAADHVISYADNTDYWKKKALEEDPNLQGSELAERAKRISDDPSNIIFTRWGFNQQQKDKNPLWDVRQRYEKESKQGASKQDNKAQESQNKKRRGELRNELYWKPLQEAVGEITKRDKSGNMKLTREGYDELRNYAKTGYQMLDKSGYGRDLSKSAGFYQRNAMTDAYRALIGSIKPGIQIFGRDRLRGGDGQQASDWQGIDGKHSNTAADGNIDQGSMVDPGTDYVKHAMAQLHLFGGDKGRLLAKESMDRIKRAGDALVVGDIGTGMFTKYIADNLSAMKQLADEGGLELDYDDESGDHQRILNANIIKNVLKEKNPSGYRLEEDIFNEDRPAMRGNIAKKRNDEEFTRLNEDLRALMNPGEWDEIYKDTVLEQFEYDGELML</sequence>